<feature type="domain" description="GATA-type" evidence="13">
    <location>
        <begin position="287"/>
        <end position="341"/>
    </location>
</feature>
<keyword evidence="10" id="KW-0539">Nucleus</keyword>
<keyword evidence="2" id="KW-0479">Metal-binding</keyword>
<reference evidence="14 15" key="1">
    <citation type="journal article" date="2019" name="Sci. Data">
        <title>Hybrid genome assembly and annotation of Danionella translucida.</title>
        <authorList>
            <person name="Kadobianskyi M."/>
            <person name="Schulze L."/>
            <person name="Schuelke M."/>
            <person name="Judkewitz B."/>
        </authorList>
    </citation>
    <scope>NUCLEOTIDE SEQUENCE [LARGE SCALE GENOMIC DNA]</scope>
    <source>
        <strain evidence="14 15">Bolton</strain>
    </source>
</reference>
<dbReference type="PROSITE" id="PS50114">
    <property type="entry name" value="GATA_ZN_FINGER_2"/>
    <property type="match status" value="2"/>
</dbReference>
<dbReference type="InterPro" id="IPR039355">
    <property type="entry name" value="Transcription_factor_GATA"/>
</dbReference>
<keyword evidence="15" id="KW-1185">Reference proteome</keyword>
<feature type="domain" description="GATA-type" evidence="13">
    <location>
        <begin position="341"/>
        <end position="394"/>
    </location>
</feature>
<name>A0A553MSC7_9TELE</name>
<evidence type="ECO:0000256" key="6">
    <source>
        <dbReference type="ARBA" id="ARBA00023015"/>
    </source>
</evidence>
<feature type="region of interest" description="Disordered" evidence="12">
    <location>
        <begin position="386"/>
        <end position="467"/>
    </location>
</feature>
<feature type="region of interest" description="Disordered" evidence="12">
    <location>
        <begin position="13"/>
        <end position="42"/>
    </location>
</feature>
<feature type="compositionally biased region" description="Polar residues" evidence="12">
    <location>
        <begin position="187"/>
        <end position="200"/>
    </location>
</feature>
<keyword evidence="6" id="KW-0805">Transcription regulation</keyword>
<proteinExistence type="predicted"/>
<keyword evidence="3" id="KW-0677">Repeat</keyword>
<keyword evidence="5" id="KW-0862">Zinc</keyword>
<dbReference type="InterPro" id="IPR000679">
    <property type="entry name" value="Znf_GATA"/>
</dbReference>
<dbReference type="STRING" id="623744.A0A553MSC7"/>
<evidence type="ECO:0000256" key="12">
    <source>
        <dbReference type="SAM" id="MobiDB-lite"/>
    </source>
</evidence>
<evidence type="ECO:0000256" key="8">
    <source>
        <dbReference type="ARBA" id="ARBA00023159"/>
    </source>
</evidence>
<accession>A0A553MSC7</accession>
<evidence type="ECO:0000313" key="14">
    <source>
        <dbReference type="EMBL" id="TRY56093.1"/>
    </source>
</evidence>
<feature type="region of interest" description="Disordered" evidence="12">
    <location>
        <begin position="176"/>
        <end position="224"/>
    </location>
</feature>
<dbReference type="GO" id="GO:0008270">
    <property type="term" value="F:zinc ion binding"/>
    <property type="evidence" value="ECO:0007669"/>
    <property type="project" value="UniProtKB-KW"/>
</dbReference>
<dbReference type="GO" id="GO:0030855">
    <property type="term" value="P:epithelial cell differentiation"/>
    <property type="evidence" value="ECO:0007669"/>
    <property type="project" value="TreeGrafter"/>
</dbReference>
<feature type="compositionally biased region" description="Polar residues" evidence="12">
    <location>
        <begin position="208"/>
        <end position="223"/>
    </location>
</feature>
<feature type="compositionally biased region" description="Low complexity" evidence="12">
    <location>
        <begin position="436"/>
        <end position="460"/>
    </location>
</feature>
<sequence>MDLVENSWSIVKREVSSSSSPGSPVEHSYLNADRRERLRSPAPVHLDAVGSRRSEGRPLHSYVHFGHPNNTLPGTDEVPLFTDLDQGNKLILSGGHSREAHKGSLIVDPTDMYQTLAIAAAQSQVGFNDSPSAGYMHSNPNSPVYVPTSRVGTMIPSLSYLPPSVSTQPSHAVSSHSVWSQPAPESPSYSTGSPHTSNRFHYSPSPPMNNGTARETSYTNPLNVNGREQYLARPITGSYTSAYTPYVAPQLSQLPAAWPAGPFENPMLHSLQSRSLRGPNGELLEEMVESRECVNCGSMSTPLWRRDGTGHFLCNACGLYSKMNGLSRPLIKPQKRMSSSRRIGLSCANCQTSTTTLWRRNADGEPVCNACGLYTKLHGVPRPLAMKKEGIQTRKRKPKTLNKSKGSSGMFSSERHSCADAQENSELTGGLFLTGSSSVPMTPTSSSSSNSEECTKSSPSQVPVTSVNSSLVGQADVPCTTGSMVKYPGQETLYSTNVNLTSSSDVPSSVRGDTWCPMALA</sequence>
<dbReference type="GO" id="GO:0000981">
    <property type="term" value="F:DNA-binding transcription factor activity, RNA polymerase II-specific"/>
    <property type="evidence" value="ECO:0007669"/>
    <property type="project" value="TreeGrafter"/>
</dbReference>
<dbReference type="OrthoDB" id="515401at2759"/>
<dbReference type="Pfam" id="PF05349">
    <property type="entry name" value="GATA-N"/>
    <property type="match status" value="1"/>
</dbReference>
<evidence type="ECO:0000256" key="9">
    <source>
        <dbReference type="ARBA" id="ARBA00023163"/>
    </source>
</evidence>
<dbReference type="CDD" id="cd00202">
    <property type="entry name" value="ZnF_GATA"/>
    <property type="match status" value="2"/>
</dbReference>
<dbReference type="GO" id="GO:0005634">
    <property type="term" value="C:nucleus"/>
    <property type="evidence" value="ECO:0007669"/>
    <property type="project" value="UniProtKB-SubCell"/>
</dbReference>
<dbReference type="FunFam" id="3.30.50.10:FF:000001">
    <property type="entry name" value="GATA transcription factor (GATAd)"/>
    <property type="match status" value="1"/>
</dbReference>
<evidence type="ECO:0000259" key="13">
    <source>
        <dbReference type="PROSITE" id="PS50114"/>
    </source>
</evidence>
<evidence type="ECO:0000256" key="1">
    <source>
        <dbReference type="ARBA" id="ARBA00004123"/>
    </source>
</evidence>
<feature type="compositionally biased region" description="Low complexity" evidence="12">
    <location>
        <begin position="16"/>
        <end position="28"/>
    </location>
</feature>
<dbReference type="SUPFAM" id="SSF57716">
    <property type="entry name" value="Glucocorticoid receptor-like (DNA-binding domain)"/>
    <property type="match status" value="2"/>
</dbReference>
<keyword evidence="8" id="KW-0010">Activator</keyword>
<dbReference type="PANTHER" id="PTHR10071:SF23">
    <property type="entry name" value="TRANSCRIPTION FACTOR GATA-6"/>
    <property type="match status" value="1"/>
</dbReference>
<organism evidence="14 15">
    <name type="scientific">Danionella cerebrum</name>
    <dbReference type="NCBI Taxonomy" id="2873325"/>
    <lineage>
        <taxon>Eukaryota</taxon>
        <taxon>Metazoa</taxon>
        <taxon>Chordata</taxon>
        <taxon>Craniata</taxon>
        <taxon>Vertebrata</taxon>
        <taxon>Euteleostomi</taxon>
        <taxon>Actinopterygii</taxon>
        <taxon>Neopterygii</taxon>
        <taxon>Teleostei</taxon>
        <taxon>Ostariophysi</taxon>
        <taxon>Cypriniformes</taxon>
        <taxon>Danionidae</taxon>
        <taxon>Danioninae</taxon>
        <taxon>Danionella</taxon>
    </lineage>
</organism>
<keyword evidence="4 11" id="KW-0863">Zinc-finger</keyword>
<keyword evidence="7" id="KW-0238">DNA-binding</keyword>
<evidence type="ECO:0000256" key="7">
    <source>
        <dbReference type="ARBA" id="ARBA00023125"/>
    </source>
</evidence>
<gene>
    <name evidence="14" type="ORF">DNTS_007817</name>
</gene>
<dbReference type="PANTHER" id="PTHR10071">
    <property type="entry name" value="TRANSCRIPTION FACTOR GATA FAMILY MEMBER"/>
    <property type="match status" value="1"/>
</dbReference>
<dbReference type="InterPro" id="IPR013088">
    <property type="entry name" value="Znf_NHR/GATA"/>
</dbReference>
<dbReference type="PROSITE" id="PS00344">
    <property type="entry name" value="GATA_ZN_FINGER_1"/>
    <property type="match status" value="2"/>
</dbReference>
<dbReference type="EMBL" id="SRMA01027295">
    <property type="protein sequence ID" value="TRY56093.1"/>
    <property type="molecule type" value="Genomic_DNA"/>
</dbReference>
<dbReference type="GO" id="GO:0045944">
    <property type="term" value="P:positive regulation of transcription by RNA polymerase II"/>
    <property type="evidence" value="ECO:0007669"/>
    <property type="project" value="TreeGrafter"/>
</dbReference>
<feature type="compositionally biased region" description="Basic residues" evidence="12">
    <location>
        <begin position="393"/>
        <end position="402"/>
    </location>
</feature>
<evidence type="ECO:0000256" key="5">
    <source>
        <dbReference type="ARBA" id="ARBA00022833"/>
    </source>
</evidence>
<comment type="subcellular location">
    <subcellularLocation>
        <location evidence="1">Nucleus</location>
    </subcellularLocation>
</comment>
<evidence type="ECO:0000313" key="15">
    <source>
        <dbReference type="Proteomes" id="UP000316079"/>
    </source>
</evidence>
<dbReference type="GO" id="GO:0045165">
    <property type="term" value="P:cell fate commitment"/>
    <property type="evidence" value="ECO:0007669"/>
    <property type="project" value="TreeGrafter"/>
</dbReference>
<evidence type="ECO:0000256" key="10">
    <source>
        <dbReference type="ARBA" id="ARBA00023242"/>
    </source>
</evidence>
<evidence type="ECO:0000256" key="11">
    <source>
        <dbReference type="PROSITE-ProRule" id="PRU00094"/>
    </source>
</evidence>
<dbReference type="GO" id="GO:0000978">
    <property type="term" value="F:RNA polymerase II cis-regulatory region sequence-specific DNA binding"/>
    <property type="evidence" value="ECO:0007669"/>
    <property type="project" value="TreeGrafter"/>
</dbReference>
<dbReference type="PRINTS" id="PR00619">
    <property type="entry name" value="GATAZNFINGER"/>
</dbReference>
<comment type="caution">
    <text evidence="14">The sequence shown here is derived from an EMBL/GenBank/DDBJ whole genome shotgun (WGS) entry which is preliminary data.</text>
</comment>
<keyword evidence="9" id="KW-0804">Transcription</keyword>
<dbReference type="InterPro" id="IPR008013">
    <property type="entry name" value="GATA_N"/>
</dbReference>
<dbReference type="GO" id="GO:0000122">
    <property type="term" value="P:negative regulation of transcription by RNA polymerase II"/>
    <property type="evidence" value="ECO:0007669"/>
    <property type="project" value="TreeGrafter"/>
</dbReference>
<protein>
    <recommendedName>
        <fullName evidence="13">GATA-type domain-containing protein</fullName>
    </recommendedName>
</protein>
<dbReference type="Gene3D" id="3.30.50.10">
    <property type="entry name" value="Erythroid Transcription Factor GATA-1, subunit A"/>
    <property type="match status" value="2"/>
</dbReference>
<dbReference type="FunFam" id="3.30.50.10:FF:000032">
    <property type="entry name" value="Transcription factor GATA-3"/>
    <property type="match status" value="1"/>
</dbReference>
<dbReference type="Proteomes" id="UP000316079">
    <property type="component" value="Unassembled WGS sequence"/>
</dbReference>
<evidence type="ECO:0000256" key="2">
    <source>
        <dbReference type="ARBA" id="ARBA00022723"/>
    </source>
</evidence>
<evidence type="ECO:0000256" key="4">
    <source>
        <dbReference type="ARBA" id="ARBA00022771"/>
    </source>
</evidence>
<dbReference type="SMART" id="SM00401">
    <property type="entry name" value="ZnF_GATA"/>
    <property type="match status" value="2"/>
</dbReference>
<evidence type="ECO:0000256" key="3">
    <source>
        <dbReference type="ARBA" id="ARBA00022737"/>
    </source>
</evidence>
<dbReference type="Pfam" id="PF00320">
    <property type="entry name" value="GATA"/>
    <property type="match status" value="2"/>
</dbReference>
<dbReference type="AlphaFoldDB" id="A0A553MSC7"/>